<dbReference type="EMBL" id="JADKYU010000744">
    <property type="protein sequence ID" value="MBF4985441.1"/>
    <property type="molecule type" value="Genomic_DNA"/>
</dbReference>
<keyword evidence="1" id="KW-0472">Membrane</keyword>
<keyword evidence="3" id="KW-1185">Reference proteome</keyword>
<sequence>GNGVYIDGTITASVIEKLKEELSGIDKVEFESQQYADFESQFQWFLGFGLFFLFLDIFYLEKKTAWLKKLNLFNEQ</sequence>
<name>A0ABS0A7W0_9FLAO</name>
<dbReference type="Proteomes" id="UP001194729">
    <property type="component" value="Unassembled WGS sequence"/>
</dbReference>
<keyword evidence="1" id="KW-1133">Transmembrane helix</keyword>
<feature type="transmembrane region" description="Helical" evidence="1">
    <location>
        <begin position="42"/>
        <end position="60"/>
    </location>
</feature>
<proteinExistence type="predicted"/>
<reference evidence="2 3" key="1">
    <citation type="submission" date="2020-11" db="EMBL/GenBank/DDBJ databases">
        <title>P. mediterranea TC4 genome.</title>
        <authorList>
            <person name="Molmeret M."/>
        </authorList>
    </citation>
    <scope>NUCLEOTIDE SEQUENCE [LARGE SCALE GENOMIC DNA]</scope>
    <source>
        <strain evidence="2 3">TC4</strain>
    </source>
</reference>
<protein>
    <submittedName>
        <fullName evidence="2">BatB protein</fullName>
    </submittedName>
</protein>
<evidence type="ECO:0000313" key="3">
    <source>
        <dbReference type="Proteomes" id="UP001194729"/>
    </source>
</evidence>
<feature type="non-terminal residue" evidence="2">
    <location>
        <position position="1"/>
    </location>
</feature>
<evidence type="ECO:0000256" key="1">
    <source>
        <dbReference type="SAM" id="Phobius"/>
    </source>
</evidence>
<evidence type="ECO:0000313" key="2">
    <source>
        <dbReference type="EMBL" id="MBF4985441.1"/>
    </source>
</evidence>
<accession>A0ABS0A7W0</accession>
<keyword evidence="1" id="KW-0812">Transmembrane</keyword>
<gene>
    <name evidence="2" type="ORF">FNJ87_14270</name>
</gene>
<organism evidence="2 3">
    <name type="scientific">Nonlabens mediterrranea</name>
    <dbReference type="NCBI Taxonomy" id="1419947"/>
    <lineage>
        <taxon>Bacteria</taxon>
        <taxon>Pseudomonadati</taxon>
        <taxon>Bacteroidota</taxon>
        <taxon>Flavobacteriia</taxon>
        <taxon>Flavobacteriales</taxon>
        <taxon>Flavobacteriaceae</taxon>
        <taxon>Nonlabens</taxon>
    </lineage>
</organism>
<comment type="caution">
    <text evidence="2">The sequence shown here is derived from an EMBL/GenBank/DDBJ whole genome shotgun (WGS) entry which is preliminary data.</text>
</comment>